<reference evidence="1" key="1">
    <citation type="journal article" date="2022" name="bioRxiv">
        <title>Thiovibrio frasassiensisgen. nov., sp. nov., an autotrophic, elemental sulfur disproportionating bacterium isolated from sulfidic karst sediment, and proposal of Thiovibrionaceae fam. nov.</title>
        <authorList>
            <person name="Aronson H."/>
            <person name="Thomas C."/>
            <person name="Bhattacharyya M."/>
            <person name="Eckstein S."/>
            <person name="Jensen S."/>
            <person name="Barco R."/>
            <person name="Macalady J."/>
            <person name="Amend J."/>
        </authorList>
    </citation>
    <scope>NUCLEOTIDE SEQUENCE</scope>
    <source>
        <strain evidence="1">RS19-109</strain>
    </source>
</reference>
<comment type="caution">
    <text evidence="1">The sequence shown here is derived from an EMBL/GenBank/DDBJ whole genome shotgun (WGS) entry which is preliminary data.</text>
</comment>
<accession>A0A9X4RLI7</accession>
<dbReference type="InterPro" id="IPR036388">
    <property type="entry name" value="WH-like_DNA-bd_sf"/>
</dbReference>
<dbReference type="PANTHER" id="PTHR33221">
    <property type="entry name" value="WINGED HELIX-TURN-HELIX TRANSCRIPTIONAL REGULATOR, RRF2 FAMILY"/>
    <property type="match status" value="1"/>
</dbReference>
<dbReference type="EMBL" id="JAPHEH010000001">
    <property type="protein sequence ID" value="MDG4475764.1"/>
    <property type="molecule type" value="Genomic_DNA"/>
</dbReference>
<organism evidence="1 2">
    <name type="scientific">Thiovibrio frasassiensis</name>
    <dbReference type="NCBI Taxonomy" id="2984131"/>
    <lineage>
        <taxon>Bacteria</taxon>
        <taxon>Pseudomonadati</taxon>
        <taxon>Thermodesulfobacteriota</taxon>
        <taxon>Desulfobulbia</taxon>
        <taxon>Desulfobulbales</taxon>
        <taxon>Thiovibrionaceae</taxon>
        <taxon>Thiovibrio</taxon>
    </lineage>
</organism>
<proteinExistence type="predicted"/>
<dbReference type="Proteomes" id="UP001154240">
    <property type="component" value="Unassembled WGS sequence"/>
</dbReference>
<dbReference type="RefSeq" id="WP_307632739.1">
    <property type="nucleotide sequence ID" value="NZ_JAPHEH010000001.1"/>
</dbReference>
<dbReference type="Gene3D" id="1.10.10.10">
    <property type="entry name" value="Winged helix-like DNA-binding domain superfamily/Winged helix DNA-binding domain"/>
    <property type="match status" value="1"/>
</dbReference>
<dbReference type="AlphaFoldDB" id="A0A9X4RLI7"/>
<name>A0A9X4RLI7_9BACT</name>
<keyword evidence="2" id="KW-1185">Reference proteome</keyword>
<dbReference type="InterPro" id="IPR036390">
    <property type="entry name" value="WH_DNA-bd_sf"/>
</dbReference>
<sequence>MRLTRAGEYGIRCVQHLARHGKGTLVSRKEIAVRTDVPPHFLAKIAQQLARAGIIEILQGANGGYRLLAEPSEITLLAVIEAIIGEISLNDCVGRPESCHKSPFCTVHQVWAKANRQLRATLQEANFATLAAEETCCLTPFPGIDDHNRTDAKKII</sequence>
<dbReference type="InterPro" id="IPR000944">
    <property type="entry name" value="Tscrpt_reg_Rrf2"/>
</dbReference>
<dbReference type="GO" id="GO:0003700">
    <property type="term" value="F:DNA-binding transcription factor activity"/>
    <property type="evidence" value="ECO:0007669"/>
    <property type="project" value="TreeGrafter"/>
</dbReference>
<evidence type="ECO:0000313" key="1">
    <source>
        <dbReference type="EMBL" id="MDG4475764.1"/>
    </source>
</evidence>
<dbReference type="PROSITE" id="PS51197">
    <property type="entry name" value="HTH_RRF2_2"/>
    <property type="match status" value="1"/>
</dbReference>
<dbReference type="SUPFAM" id="SSF46785">
    <property type="entry name" value="Winged helix' DNA-binding domain"/>
    <property type="match status" value="1"/>
</dbReference>
<protein>
    <submittedName>
        <fullName evidence="1">Rrf2 family transcriptional regulator</fullName>
    </submittedName>
</protein>
<dbReference type="Pfam" id="PF02082">
    <property type="entry name" value="Rrf2"/>
    <property type="match status" value="1"/>
</dbReference>
<dbReference type="NCBIfam" id="TIGR00738">
    <property type="entry name" value="rrf2_super"/>
    <property type="match status" value="1"/>
</dbReference>
<dbReference type="PANTHER" id="PTHR33221:SF2">
    <property type="entry name" value="TRANSCRIPTIONAL REGULATOR"/>
    <property type="match status" value="1"/>
</dbReference>
<evidence type="ECO:0000313" key="2">
    <source>
        <dbReference type="Proteomes" id="UP001154240"/>
    </source>
</evidence>
<gene>
    <name evidence="1" type="ORF">OLX77_06270</name>
</gene>
<dbReference type="GO" id="GO:0005829">
    <property type="term" value="C:cytosol"/>
    <property type="evidence" value="ECO:0007669"/>
    <property type="project" value="TreeGrafter"/>
</dbReference>
<reference evidence="1" key="2">
    <citation type="submission" date="2022-10" db="EMBL/GenBank/DDBJ databases">
        <authorList>
            <person name="Aronson H.S."/>
        </authorList>
    </citation>
    <scope>NUCLEOTIDE SEQUENCE</scope>
    <source>
        <strain evidence="1">RS19-109</strain>
    </source>
</reference>